<feature type="transmembrane region" description="Helical" evidence="7">
    <location>
        <begin position="46"/>
        <end position="66"/>
    </location>
</feature>
<dbReference type="InterPro" id="IPR003663">
    <property type="entry name" value="Sugar/inositol_transpt"/>
</dbReference>
<dbReference type="PANTHER" id="PTHR23503:SF8">
    <property type="entry name" value="FACILITATED GLUCOSE TRANSPORTER PROTEIN 1"/>
    <property type="match status" value="1"/>
</dbReference>
<dbReference type="GO" id="GO:0016020">
    <property type="term" value="C:membrane"/>
    <property type="evidence" value="ECO:0007669"/>
    <property type="project" value="UniProtKB-SubCell"/>
</dbReference>
<feature type="transmembrane region" description="Helical" evidence="7">
    <location>
        <begin position="136"/>
        <end position="157"/>
    </location>
</feature>
<evidence type="ECO:0000256" key="6">
    <source>
        <dbReference type="SAM" id="MobiDB-lite"/>
    </source>
</evidence>
<dbReference type="InterPro" id="IPR036259">
    <property type="entry name" value="MFS_trans_sf"/>
</dbReference>
<evidence type="ECO:0000256" key="1">
    <source>
        <dbReference type="ARBA" id="ARBA00004141"/>
    </source>
</evidence>
<evidence type="ECO:0000259" key="8">
    <source>
        <dbReference type="PROSITE" id="PS50850"/>
    </source>
</evidence>
<dbReference type="Pfam" id="PF00083">
    <property type="entry name" value="Sugar_tr"/>
    <property type="match status" value="1"/>
</dbReference>
<evidence type="ECO:0000256" key="4">
    <source>
        <dbReference type="ARBA" id="ARBA00022989"/>
    </source>
</evidence>
<gene>
    <name evidence="9" type="ORF">NMOB1V02_LOCUS1625</name>
</gene>
<sequence length="358" mass="39449">MSQEQVKITEPLADEEHNSAGESTEMTERQQRAQRKAKTFKKKGGMLLNNAFAFVAAALLGFSKMAGSYEMIIAGRFFIGLNSGINAGIAPMYLTEVSPTHLRGAVGTAYQLVVTISILASQILGIQSVLGTADTWPLLLALTVVPAIFQLITLPLCPESPKYILIAQGKEVEAQKALTWLRESVEVLDEMEEIRNEYESMKLVPTVTLREMATNPSLKFPLIISMMMMIAQQLSGINCAIFFSTQIFLSAGLTLSQSESATIGMGAMNVCMTILSLVLVERAGRKTLLLIGLIGMFICTILLTICLILKSKMGPYVFLIFSGLLFFFSAFTYKFVPETKNKGIEEITAMFRQRTYNQ</sequence>
<feature type="region of interest" description="Disordered" evidence="6">
    <location>
        <begin position="1"/>
        <end position="35"/>
    </location>
</feature>
<reference evidence="9" key="1">
    <citation type="submission" date="2020-11" db="EMBL/GenBank/DDBJ databases">
        <authorList>
            <person name="Tran Van P."/>
        </authorList>
    </citation>
    <scope>NUCLEOTIDE SEQUENCE</scope>
</reference>
<dbReference type="EMBL" id="OA882205">
    <property type="protein sequence ID" value="CAD7273754.1"/>
    <property type="molecule type" value="Genomic_DNA"/>
</dbReference>
<dbReference type="PANTHER" id="PTHR23503">
    <property type="entry name" value="SOLUTE CARRIER FAMILY 2"/>
    <property type="match status" value="1"/>
</dbReference>
<feature type="transmembrane region" description="Helical" evidence="7">
    <location>
        <begin position="106"/>
        <end position="130"/>
    </location>
</feature>
<evidence type="ECO:0000256" key="5">
    <source>
        <dbReference type="ARBA" id="ARBA00023136"/>
    </source>
</evidence>
<evidence type="ECO:0000313" key="9">
    <source>
        <dbReference type="EMBL" id="CAD7273754.1"/>
    </source>
</evidence>
<evidence type="ECO:0000313" key="10">
    <source>
        <dbReference type="Proteomes" id="UP000678499"/>
    </source>
</evidence>
<dbReference type="SUPFAM" id="SSF103473">
    <property type="entry name" value="MFS general substrate transporter"/>
    <property type="match status" value="1"/>
</dbReference>
<dbReference type="GO" id="GO:0015149">
    <property type="term" value="F:hexose transmembrane transporter activity"/>
    <property type="evidence" value="ECO:0007669"/>
    <property type="project" value="TreeGrafter"/>
</dbReference>
<dbReference type="OrthoDB" id="4540492at2759"/>
<feature type="transmembrane region" description="Helical" evidence="7">
    <location>
        <begin position="316"/>
        <end position="336"/>
    </location>
</feature>
<feature type="transmembrane region" description="Helical" evidence="7">
    <location>
        <begin position="287"/>
        <end position="310"/>
    </location>
</feature>
<keyword evidence="3 7" id="KW-0812">Transmembrane</keyword>
<evidence type="ECO:0000256" key="2">
    <source>
        <dbReference type="ARBA" id="ARBA00022448"/>
    </source>
</evidence>
<dbReference type="InterPro" id="IPR045263">
    <property type="entry name" value="GLUT"/>
</dbReference>
<proteinExistence type="predicted"/>
<comment type="subcellular location">
    <subcellularLocation>
        <location evidence="1">Membrane</location>
        <topology evidence="1">Multi-pass membrane protein</topology>
    </subcellularLocation>
</comment>
<dbReference type="PRINTS" id="PR00171">
    <property type="entry name" value="SUGRTRNSPORT"/>
</dbReference>
<keyword evidence="4 7" id="KW-1133">Transmembrane helix</keyword>
<organism evidence="9">
    <name type="scientific">Notodromas monacha</name>
    <dbReference type="NCBI Taxonomy" id="399045"/>
    <lineage>
        <taxon>Eukaryota</taxon>
        <taxon>Metazoa</taxon>
        <taxon>Ecdysozoa</taxon>
        <taxon>Arthropoda</taxon>
        <taxon>Crustacea</taxon>
        <taxon>Oligostraca</taxon>
        <taxon>Ostracoda</taxon>
        <taxon>Podocopa</taxon>
        <taxon>Podocopida</taxon>
        <taxon>Cypridocopina</taxon>
        <taxon>Cypridoidea</taxon>
        <taxon>Cyprididae</taxon>
        <taxon>Notodromas</taxon>
    </lineage>
</organism>
<accession>A0A7R9BGY2</accession>
<dbReference type="AlphaFoldDB" id="A0A7R9BGY2"/>
<name>A0A7R9BGY2_9CRUS</name>
<evidence type="ECO:0000256" key="7">
    <source>
        <dbReference type="SAM" id="Phobius"/>
    </source>
</evidence>
<protein>
    <recommendedName>
        <fullName evidence="8">Major facilitator superfamily (MFS) profile domain-containing protein</fullName>
    </recommendedName>
</protein>
<feature type="domain" description="Major facilitator superfamily (MFS) profile" evidence="8">
    <location>
        <begin position="1"/>
        <end position="358"/>
    </location>
</feature>
<feature type="transmembrane region" description="Helical" evidence="7">
    <location>
        <begin position="220"/>
        <end position="249"/>
    </location>
</feature>
<evidence type="ECO:0000256" key="3">
    <source>
        <dbReference type="ARBA" id="ARBA00022692"/>
    </source>
</evidence>
<dbReference type="InterPro" id="IPR005829">
    <property type="entry name" value="Sugar_transporter_CS"/>
</dbReference>
<keyword evidence="5 7" id="KW-0472">Membrane</keyword>
<dbReference type="Proteomes" id="UP000678499">
    <property type="component" value="Unassembled WGS sequence"/>
</dbReference>
<keyword evidence="2" id="KW-0813">Transport</keyword>
<dbReference type="PROSITE" id="PS00217">
    <property type="entry name" value="SUGAR_TRANSPORT_2"/>
    <property type="match status" value="1"/>
</dbReference>
<dbReference type="EMBL" id="CAJPEX010000168">
    <property type="protein sequence ID" value="CAG0913906.1"/>
    <property type="molecule type" value="Genomic_DNA"/>
</dbReference>
<dbReference type="Gene3D" id="1.20.1250.20">
    <property type="entry name" value="MFS general substrate transporter like domains"/>
    <property type="match status" value="2"/>
</dbReference>
<dbReference type="PROSITE" id="PS00216">
    <property type="entry name" value="SUGAR_TRANSPORT_1"/>
    <property type="match status" value="1"/>
</dbReference>
<dbReference type="PROSITE" id="PS50850">
    <property type="entry name" value="MFS"/>
    <property type="match status" value="1"/>
</dbReference>
<feature type="transmembrane region" description="Helical" evidence="7">
    <location>
        <begin position="261"/>
        <end position="280"/>
    </location>
</feature>
<keyword evidence="10" id="KW-1185">Reference proteome</keyword>
<dbReference type="InterPro" id="IPR020846">
    <property type="entry name" value="MFS_dom"/>
</dbReference>
<dbReference type="InterPro" id="IPR005828">
    <property type="entry name" value="MFS_sugar_transport-like"/>
</dbReference>
<feature type="transmembrane region" description="Helical" evidence="7">
    <location>
        <begin position="72"/>
        <end position="94"/>
    </location>
</feature>